<accession>A0A5C7B559</accession>
<dbReference type="OrthoDB" id="1524790at2"/>
<keyword evidence="1" id="KW-1133">Transmembrane helix</keyword>
<protein>
    <submittedName>
        <fullName evidence="2">Uncharacterized protein</fullName>
    </submittedName>
</protein>
<evidence type="ECO:0000256" key="1">
    <source>
        <dbReference type="SAM" id="Phobius"/>
    </source>
</evidence>
<organism evidence="2 3">
    <name type="scientific">Algoriphagus aquimarinus</name>
    <dbReference type="NCBI Taxonomy" id="237018"/>
    <lineage>
        <taxon>Bacteria</taxon>
        <taxon>Pseudomonadati</taxon>
        <taxon>Bacteroidota</taxon>
        <taxon>Cytophagia</taxon>
        <taxon>Cytophagales</taxon>
        <taxon>Cyclobacteriaceae</taxon>
        <taxon>Algoriphagus</taxon>
    </lineage>
</organism>
<gene>
    <name evidence="2" type="ORF">ESV85_06860</name>
</gene>
<feature type="transmembrane region" description="Helical" evidence="1">
    <location>
        <begin position="7"/>
        <end position="27"/>
    </location>
</feature>
<proteinExistence type="predicted"/>
<evidence type="ECO:0000313" key="2">
    <source>
        <dbReference type="EMBL" id="TXE13685.1"/>
    </source>
</evidence>
<reference evidence="2 3" key="1">
    <citation type="submission" date="2019-08" db="EMBL/GenBank/DDBJ databases">
        <title>Genomes sequence of Algoriphagus aquimarinus ACAM450.</title>
        <authorList>
            <person name="Bowman J.P."/>
        </authorList>
    </citation>
    <scope>NUCLEOTIDE SEQUENCE [LARGE SCALE GENOMIC DNA]</scope>
    <source>
        <strain evidence="2 3">ACAM 450</strain>
    </source>
</reference>
<keyword evidence="1" id="KW-0472">Membrane</keyword>
<dbReference type="EMBL" id="VORW01000002">
    <property type="protein sequence ID" value="TXE13685.1"/>
    <property type="molecule type" value="Genomic_DNA"/>
</dbReference>
<feature type="transmembrane region" description="Helical" evidence="1">
    <location>
        <begin position="84"/>
        <end position="106"/>
    </location>
</feature>
<name>A0A5C7B559_9BACT</name>
<keyword evidence="1" id="KW-0812">Transmembrane</keyword>
<dbReference type="Proteomes" id="UP000321935">
    <property type="component" value="Unassembled WGS sequence"/>
</dbReference>
<comment type="caution">
    <text evidence="2">The sequence shown here is derived from an EMBL/GenBank/DDBJ whole genome shotgun (WGS) entry which is preliminary data.</text>
</comment>
<evidence type="ECO:0000313" key="3">
    <source>
        <dbReference type="Proteomes" id="UP000321935"/>
    </source>
</evidence>
<sequence>METEIRFIGFYLVSEVLAYFIFKLVRIKYLKNHDSKRPMWNGIIERIFVYLCLITGVYHGLTLFGALKIGTRIKADENKISNDYFLIGNLISVGLVLLTFQLYTYWNTL</sequence>
<dbReference type="AlphaFoldDB" id="A0A5C7B559"/>
<feature type="transmembrane region" description="Helical" evidence="1">
    <location>
        <begin position="47"/>
        <end position="64"/>
    </location>
</feature>
<dbReference type="RefSeq" id="WP_146916004.1">
    <property type="nucleotide sequence ID" value="NZ_VORW01000002.1"/>
</dbReference>